<evidence type="ECO:0000256" key="1">
    <source>
        <dbReference type="ARBA" id="ARBA00004141"/>
    </source>
</evidence>
<dbReference type="InterPro" id="IPR036259">
    <property type="entry name" value="MFS_trans_sf"/>
</dbReference>
<evidence type="ECO:0000313" key="8">
    <source>
        <dbReference type="Proteomes" id="UP000191110"/>
    </source>
</evidence>
<dbReference type="InterPro" id="IPR012340">
    <property type="entry name" value="NA-bd_OB-fold"/>
</dbReference>
<organism evidence="7 8">
    <name type="scientific">Solemya pervernicosa gill symbiont</name>
    <dbReference type="NCBI Taxonomy" id="642797"/>
    <lineage>
        <taxon>Bacteria</taxon>
        <taxon>Pseudomonadati</taxon>
        <taxon>Pseudomonadota</taxon>
        <taxon>Gammaproteobacteria</taxon>
        <taxon>sulfur-oxidizing symbionts</taxon>
    </lineage>
</organism>
<comment type="caution">
    <text evidence="7">The sequence shown here is derived from an EMBL/GenBank/DDBJ whole genome shotgun (WGS) entry which is preliminary data.</text>
</comment>
<sequence>MGELLQGLDHWHWWILAVVLVILEIFAPGTFFMWMGISAAVVGLLVLVAPSTGWEYQVLIFAILSVSSVLVWRAWFKQSPEQTDQPNLNRRGHQYVGRIFTLEEPILNGTGKVKVDDTIWKIEGTDCEAGSKVEVVGVDNVVLKVELR</sequence>
<dbReference type="AlphaFoldDB" id="A0A1T2L865"/>
<dbReference type="PANTHER" id="PTHR33507:SF3">
    <property type="entry name" value="INNER MEMBRANE PROTEIN YBBJ"/>
    <property type="match status" value="1"/>
</dbReference>
<dbReference type="RefSeq" id="WP_078482919.1">
    <property type="nucleotide sequence ID" value="NZ_MPRL01000012.1"/>
</dbReference>
<keyword evidence="3 5" id="KW-1133">Transmembrane helix</keyword>
<evidence type="ECO:0000259" key="6">
    <source>
        <dbReference type="Pfam" id="PF01957"/>
    </source>
</evidence>
<protein>
    <recommendedName>
        <fullName evidence="6">NfeD-like C-terminal domain-containing protein</fullName>
    </recommendedName>
</protein>
<evidence type="ECO:0000256" key="4">
    <source>
        <dbReference type="ARBA" id="ARBA00023136"/>
    </source>
</evidence>
<comment type="subcellular location">
    <subcellularLocation>
        <location evidence="1">Membrane</location>
        <topology evidence="1">Multi-pass membrane protein</topology>
    </subcellularLocation>
</comment>
<accession>A0A1T2L865</accession>
<name>A0A1T2L865_9GAMM</name>
<feature type="transmembrane region" description="Helical" evidence="5">
    <location>
        <begin position="13"/>
        <end position="46"/>
    </location>
</feature>
<dbReference type="SUPFAM" id="SSF103473">
    <property type="entry name" value="MFS general substrate transporter"/>
    <property type="match status" value="1"/>
</dbReference>
<feature type="transmembrane region" description="Helical" evidence="5">
    <location>
        <begin position="58"/>
        <end position="76"/>
    </location>
</feature>
<proteinExistence type="predicted"/>
<dbReference type="EMBL" id="MPRL01000012">
    <property type="protein sequence ID" value="OOZ41271.1"/>
    <property type="molecule type" value="Genomic_DNA"/>
</dbReference>
<dbReference type="Pfam" id="PF01957">
    <property type="entry name" value="NfeD"/>
    <property type="match status" value="1"/>
</dbReference>
<keyword evidence="4 5" id="KW-0472">Membrane</keyword>
<dbReference type="OrthoDB" id="9810336at2"/>
<gene>
    <name evidence="7" type="ORF">BOW53_04645</name>
</gene>
<keyword evidence="2 5" id="KW-0812">Transmembrane</keyword>
<dbReference type="InterPro" id="IPR052165">
    <property type="entry name" value="Membrane_assoc_protease"/>
</dbReference>
<evidence type="ECO:0000256" key="5">
    <source>
        <dbReference type="SAM" id="Phobius"/>
    </source>
</evidence>
<reference evidence="7 8" key="1">
    <citation type="submission" date="2016-11" db="EMBL/GenBank/DDBJ databases">
        <title>Mixed transmission modes and dynamic genome evolution in an obligate animal-bacterial symbiosis.</title>
        <authorList>
            <person name="Russell S.L."/>
            <person name="Corbett-Detig R.B."/>
            <person name="Cavanaugh C.M."/>
        </authorList>
    </citation>
    <scope>NUCLEOTIDE SEQUENCE [LARGE SCALE GENOMIC DNA]</scope>
    <source>
        <strain evidence="7">Sveles-Q1</strain>
    </source>
</reference>
<evidence type="ECO:0000313" key="7">
    <source>
        <dbReference type="EMBL" id="OOZ41271.1"/>
    </source>
</evidence>
<dbReference type="InterPro" id="IPR002810">
    <property type="entry name" value="NfeD-like_C"/>
</dbReference>
<evidence type="ECO:0000256" key="3">
    <source>
        <dbReference type="ARBA" id="ARBA00022989"/>
    </source>
</evidence>
<dbReference type="PANTHER" id="PTHR33507">
    <property type="entry name" value="INNER MEMBRANE PROTEIN YBBJ"/>
    <property type="match status" value="1"/>
</dbReference>
<feature type="domain" description="NfeD-like C-terminal" evidence="6">
    <location>
        <begin position="93"/>
        <end position="146"/>
    </location>
</feature>
<evidence type="ECO:0000256" key="2">
    <source>
        <dbReference type="ARBA" id="ARBA00022692"/>
    </source>
</evidence>
<dbReference type="Gene3D" id="2.40.50.140">
    <property type="entry name" value="Nucleic acid-binding proteins"/>
    <property type="match status" value="1"/>
</dbReference>
<keyword evidence="8" id="KW-1185">Reference proteome</keyword>
<dbReference type="GO" id="GO:0005886">
    <property type="term" value="C:plasma membrane"/>
    <property type="evidence" value="ECO:0007669"/>
    <property type="project" value="TreeGrafter"/>
</dbReference>
<dbReference type="Proteomes" id="UP000191110">
    <property type="component" value="Unassembled WGS sequence"/>
</dbReference>